<gene>
    <name evidence="2" type="ORF">BJY24_003553</name>
</gene>
<dbReference type="EMBL" id="JACHIT010000001">
    <property type="protein sequence ID" value="MBB5914686.1"/>
    <property type="molecule type" value="Genomic_DNA"/>
</dbReference>
<proteinExistence type="predicted"/>
<name>A0A7W9UIW3_9NOCA</name>
<sequence>MGAADGRVGEAVGGEIDLELLVQEGGAEAGGGHLTGGVGGQFAAGVGDRAPGEFADGAAGVVGQVPDAALAEYPADRAAGGPADRGLDRVADAELVGGAVALGDLEQAGAEVDAALLERAPSGLDQCGAGGGLERGAGQHSGDQLPDRHPDGYLRGDSRRRADGRTHTRQRPGHLGGRDDHRRDDHQLGVLDVVGAVVEQFGLLLAPFDHLLQCAVFARQLLTGLVEGVVGLSGLDRAEDRAHQLRGVVLEAAECGRRLGPAVGDAAHGRLVALGPITRAQHPFRNPLQ</sequence>
<protein>
    <submittedName>
        <fullName evidence="2">Uncharacterized protein</fullName>
    </submittedName>
</protein>
<dbReference type="Proteomes" id="UP000540412">
    <property type="component" value="Unassembled WGS sequence"/>
</dbReference>
<evidence type="ECO:0000313" key="3">
    <source>
        <dbReference type="Proteomes" id="UP000540412"/>
    </source>
</evidence>
<accession>A0A7W9UIW3</accession>
<dbReference type="AlphaFoldDB" id="A0A7W9UIW3"/>
<evidence type="ECO:0000256" key="1">
    <source>
        <dbReference type="SAM" id="MobiDB-lite"/>
    </source>
</evidence>
<feature type="region of interest" description="Disordered" evidence="1">
    <location>
        <begin position="127"/>
        <end position="183"/>
    </location>
</feature>
<comment type="caution">
    <text evidence="2">The sequence shown here is derived from an EMBL/GenBank/DDBJ whole genome shotgun (WGS) entry which is preliminary data.</text>
</comment>
<feature type="compositionally biased region" description="Basic and acidic residues" evidence="1">
    <location>
        <begin position="145"/>
        <end position="166"/>
    </location>
</feature>
<keyword evidence="3" id="KW-1185">Reference proteome</keyword>
<evidence type="ECO:0000313" key="2">
    <source>
        <dbReference type="EMBL" id="MBB5914686.1"/>
    </source>
</evidence>
<dbReference type="RefSeq" id="WP_040746080.1">
    <property type="nucleotide sequence ID" value="NZ_JACHIT010000001.1"/>
</dbReference>
<reference evidence="2 3" key="1">
    <citation type="submission" date="2020-08" db="EMBL/GenBank/DDBJ databases">
        <title>Sequencing the genomes of 1000 actinobacteria strains.</title>
        <authorList>
            <person name="Klenk H.-P."/>
        </authorList>
    </citation>
    <scope>NUCLEOTIDE SEQUENCE [LARGE SCALE GENOMIC DNA]</scope>
    <source>
        <strain evidence="2 3">DSM 43582</strain>
    </source>
</reference>
<organism evidence="2 3">
    <name type="scientific">Nocardia transvalensis</name>
    <dbReference type="NCBI Taxonomy" id="37333"/>
    <lineage>
        <taxon>Bacteria</taxon>
        <taxon>Bacillati</taxon>
        <taxon>Actinomycetota</taxon>
        <taxon>Actinomycetes</taxon>
        <taxon>Mycobacteriales</taxon>
        <taxon>Nocardiaceae</taxon>
        <taxon>Nocardia</taxon>
    </lineage>
</organism>